<keyword evidence="8" id="KW-1185">Reference proteome</keyword>
<dbReference type="InterPro" id="IPR009057">
    <property type="entry name" value="Homeodomain-like_sf"/>
</dbReference>
<evidence type="ECO:0000256" key="1">
    <source>
        <dbReference type="ARBA" id="ARBA00022491"/>
    </source>
</evidence>
<dbReference type="PANTHER" id="PTHR30055:SF226">
    <property type="entry name" value="HTH-TYPE TRANSCRIPTIONAL REGULATOR PKSA"/>
    <property type="match status" value="1"/>
</dbReference>
<evidence type="ECO:0000256" key="4">
    <source>
        <dbReference type="ARBA" id="ARBA00023163"/>
    </source>
</evidence>
<evidence type="ECO:0000256" key="5">
    <source>
        <dbReference type="PROSITE-ProRule" id="PRU00335"/>
    </source>
</evidence>
<name>A0ABR8N3Y7_9BACL</name>
<proteinExistence type="predicted"/>
<dbReference type="InterPro" id="IPR036271">
    <property type="entry name" value="Tet_transcr_reg_TetR-rel_C_sf"/>
</dbReference>
<dbReference type="PROSITE" id="PS50977">
    <property type="entry name" value="HTH_TETR_2"/>
    <property type="match status" value="1"/>
</dbReference>
<evidence type="ECO:0000256" key="3">
    <source>
        <dbReference type="ARBA" id="ARBA00023125"/>
    </source>
</evidence>
<dbReference type="InterPro" id="IPR001647">
    <property type="entry name" value="HTH_TetR"/>
</dbReference>
<dbReference type="SUPFAM" id="SSF48498">
    <property type="entry name" value="Tetracyclin repressor-like, C-terminal domain"/>
    <property type="match status" value="1"/>
</dbReference>
<keyword evidence="3 5" id="KW-0238">DNA-binding</keyword>
<dbReference type="RefSeq" id="WP_191206278.1">
    <property type="nucleotide sequence ID" value="NZ_JACXZA010000007.1"/>
</dbReference>
<dbReference type="InterPro" id="IPR039538">
    <property type="entry name" value="BetI_C"/>
</dbReference>
<keyword evidence="4" id="KW-0804">Transcription</keyword>
<evidence type="ECO:0000313" key="8">
    <source>
        <dbReference type="Proteomes" id="UP000609346"/>
    </source>
</evidence>
<comment type="caution">
    <text evidence="7">The sequence shown here is derived from an EMBL/GenBank/DDBJ whole genome shotgun (WGS) entry which is preliminary data.</text>
</comment>
<dbReference type="SUPFAM" id="SSF46689">
    <property type="entry name" value="Homeodomain-like"/>
    <property type="match status" value="1"/>
</dbReference>
<feature type="domain" description="HTH tetR-type" evidence="6">
    <location>
        <begin position="8"/>
        <end position="68"/>
    </location>
</feature>
<feature type="DNA-binding region" description="H-T-H motif" evidence="5">
    <location>
        <begin position="31"/>
        <end position="50"/>
    </location>
</feature>
<keyword evidence="2" id="KW-0805">Transcription regulation</keyword>
<dbReference type="Proteomes" id="UP000609346">
    <property type="component" value="Unassembled WGS sequence"/>
</dbReference>
<keyword evidence="1" id="KW-0678">Repressor</keyword>
<organism evidence="7 8">
    <name type="scientific">Paenibacillus terricola</name>
    <dbReference type="NCBI Taxonomy" id="2763503"/>
    <lineage>
        <taxon>Bacteria</taxon>
        <taxon>Bacillati</taxon>
        <taxon>Bacillota</taxon>
        <taxon>Bacilli</taxon>
        <taxon>Bacillales</taxon>
        <taxon>Paenibacillaceae</taxon>
        <taxon>Paenibacillus</taxon>
    </lineage>
</organism>
<evidence type="ECO:0000313" key="7">
    <source>
        <dbReference type="EMBL" id="MBD3921981.1"/>
    </source>
</evidence>
<reference evidence="7 8" key="1">
    <citation type="submission" date="2020-09" db="EMBL/GenBank/DDBJ databases">
        <title>Paenibacillus sp. strain PR3 16S rRNA gene Genome sequencing and assembly.</title>
        <authorList>
            <person name="Kim J."/>
        </authorList>
    </citation>
    <scope>NUCLEOTIDE SEQUENCE [LARGE SCALE GENOMIC DNA]</scope>
    <source>
        <strain evidence="7 8">PR3</strain>
    </source>
</reference>
<dbReference type="Pfam" id="PF13977">
    <property type="entry name" value="TetR_C_6"/>
    <property type="match status" value="1"/>
</dbReference>
<dbReference type="Gene3D" id="1.10.357.10">
    <property type="entry name" value="Tetracycline Repressor, domain 2"/>
    <property type="match status" value="1"/>
</dbReference>
<dbReference type="Pfam" id="PF00440">
    <property type="entry name" value="TetR_N"/>
    <property type="match status" value="1"/>
</dbReference>
<gene>
    <name evidence="7" type="ORF">H8B09_24680</name>
</gene>
<dbReference type="InterPro" id="IPR050109">
    <property type="entry name" value="HTH-type_TetR-like_transc_reg"/>
</dbReference>
<evidence type="ECO:0000256" key="2">
    <source>
        <dbReference type="ARBA" id="ARBA00023015"/>
    </source>
</evidence>
<evidence type="ECO:0000259" key="6">
    <source>
        <dbReference type="PROSITE" id="PS50977"/>
    </source>
</evidence>
<dbReference type="EMBL" id="JACXZA010000007">
    <property type="protein sequence ID" value="MBD3921981.1"/>
    <property type="molecule type" value="Genomic_DNA"/>
</dbReference>
<protein>
    <submittedName>
        <fullName evidence="7">TetR family transcriptional regulator</fullName>
    </submittedName>
</protein>
<accession>A0ABR8N3Y7</accession>
<dbReference type="PANTHER" id="PTHR30055">
    <property type="entry name" value="HTH-TYPE TRANSCRIPTIONAL REGULATOR RUTR"/>
    <property type="match status" value="1"/>
</dbReference>
<sequence length="197" mass="22272">MPKIVDHQLRKELLAEAAWRVIQQDGLDGLSVRRVADEANLSLGALRHYFDTVDELLAFSMRLVSQRANARIESLPFTGNVRLDTEMIILELIPLDETRLAEAQVWLAFAGKAVSSPAIQALSLEVHEELYTGFRRTVDVLVREQWVDTVLDAELETKALHAFVDGLVVHCATFPEQVPPEQARRMVSYYLDGLFRS</sequence>